<reference evidence="2 3" key="1">
    <citation type="submission" date="2016-07" db="EMBL/GenBank/DDBJ databases">
        <title>Pervasive Adenine N6-methylation of Active Genes in Fungi.</title>
        <authorList>
            <consortium name="DOE Joint Genome Institute"/>
            <person name="Mondo S.J."/>
            <person name="Dannebaum R.O."/>
            <person name="Kuo R.C."/>
            <person name="Labutti K."/>
            <person name="Haridas S."/>
            <person name="Kuo A."/>
            <person name="Salamov A."/>
            <person name="Ahrendt S.R."/>
            <person name="Lipzen A."/>
            <person name="Sullivan W."/>
            <person name="Andreopoulos W.B."/>
            <person name="Clum A."/>
            <person name="Lindquist E."/>
            <person name="Daum C."/>
            <person name="Ramamoorthy G.K."/>
            <person name="Gryganskyi A."/>
            <person name="Culley D."/>
            <person name="Magnuson J.K."/>
            <person name="James T.Y."/>
            <person name="O'Malley M.A."/>
            <person name="Stajich J.E."/>
            <person name="Spatafora J.W."/>
            <person name="Visel A."/>
            <person name="Grigoriev I.V."/>
        </authorList>
    </citation>
    <scope>NUCLEOTIDE SEQUENCE [LARGE SCALE GENOMIC DNA]</scope>
    <source>
        <strain evidence="2 3">NRRL 1336</strain>
    </source>
</reference>
<keyword evidence="3" id="KW-1185">Reference proteome</keyword>
<evidence type="ECO:0008006" key="4">
    <source>
        <dbReference type="Google" id="ProtNLM"/>
    </source>
</evidence>
<dbReference type="Proteomes" id="UP000193560">
    <property type="component" value="Unassembled WGS sequence"/>
</dbReference>
<dbReference type="EMBL" id="MCGE01000005">
    <property type="protein sequence ID" value="ORZ21243.1"/>
    <property type="molecule type" value="Genomic_DNA"/>
</dbReference>
<feature type="chain" id="PRO_5012914001" description="Ser-Thr-rich glycosyl-phosphatidyl-inositol-anchored membrane family-domain-containing protein" evidence="1">
    <location>
        <begin position="23"/>
        <end position="134"/>
    </location>
</feature>
<organism evidence="2 3">
    <name type="scientific">Absidia repens</name>
    <dbReference type="NCBI Taxonomy" id="90262"/>
    <lineage>
        <taxon>Eukaryota</taxon>
        <taxon>Fungi</taxon>
        <taxon>Fungi incertae sedis</taxon>
        <taxon>Mucoromycota</taxon>
        <taxon>Mucoromycotina</taxon>
        <taxon>Mucoromycetes</taxon>
        <taxon>Mucorales</taxon>
        <taxon>Cunninghamellaceae</taxon>
        <taxon>Absidia</taxon>
    </lineage>
</organism>
<keyword evidence="1" id="KW-0732">Signal</keyword>
<gene>
    <name evidence="2" type="ORF">BCR42DRAFT_407149</name>
</gene>
<name>A0A1X2ITF8_9FUNG</name>
<proteinExistence type="predicted"/>
<protein>
    <recommendedName>
        <fullName evidence="4">Ser-Thr-rich glycosyl-phosphatidyl-inositol-anchored membrane family-domain-containing protein</fullName>
    </recommendedName>
</protein>
<evidence type="ECO:0000313" key="3">
    <source>
        <dbReference type="Proteomes" id="UP000193560"/>
    </source>
</evidence>
<sequence length="134" mass="15180">MISSNLYVFLLVLCILIQATFGYLSEPHPPFVITSPTQDTTIKRGDSLNVTWQLTPGVRYPIYGYAAASTTQTIIGLLSPDARRDERYIYKVDSNIKLSDHNYAWTVDEQTEPGDYRIGIGFYYNEASPIIHII</sequence>
<comment type="caution">
    <text evidence="2">The sequence shown here is derived from an EMBL/GenBank/DDBJ whole genome shotgun (WGS) entry which is preliminary data.</text>
</comment>
<dbReference type="AlphaFoldDB" id="A0A1X2ITF8"/>
<evidence type="ECO:0000313" key="2">
    <source>
        <dbReference type="EMBL" id="ORZ21243.1"/>
    </source>
</evidence>
<feature type="signal peptide" evidence="1">
    <location>
        <begin position="1"/>
        <end position="22"/>
    </location>
</feature>
<dbReference type="OrthoDB" id="2205937at2759"/>
<accession>A0A1X2ITF8</accession>
<evidence type="ECO:0000256" key="1">
    <source>
        <dbReference type="SAM" id="SignalP"/>
    </source>
</evidence>